<evidence type="ECO:0000256" key="7">
    <source>
        <dbReference type="ARBA" id="ARBA00022729"/>
    </source>
</evidence>
<evidence type="ECO:0000256" key="4">
    <source>
        <dbReference type="ARBA" id="ARBA00012784"/>
    </source>
</evidence>
<dbReference type="PANTHER" id="PTHR11409:SF39">
    <property type="entry name" value="ADENOSINE DEAMINASE 2"/>
    <property type="match status" value="1"/>
</dbReference>
<evidence type="ECO:0000256" key="3">
    <source>
        <dbReference type="ARBA" id="ARBA00006083"/>
    </source>
</evidence>
<comment type="subcellular location">
    <subcellularLocation>
        <location evidence="2">Secreted</location>
    </subcellularLocation>
</comment>
<evidence type="ECO:0000256" key="9">
    <source>
        <dbReference type="ARBA" id="ARBA00047764"/>
    </source>
</evidence>
<reference evidence="11" key="1">
    <citation type="submission" date="2022-11" db="EMBL/GenBank/DDBJ databases">
        <title>Genome Sequence of Cubamyces cubensis.</title>
        <authorList>
            <person name="Buettner E."/>
        </authorList>
    </citation>
    <scope>NUCLEOTIDE SEQUENCE</scope>
    <source>
        <strain evidence="11">MPL-01</strain>
    </source>
</reference>
<keyword evidence="5" id="KW-0964">Secreted</keyword>
<accession>A0AAD7TSD9</accession>
<dbReference type="Gene3D" id="3.20.20.140">
    <property type="entry name" value="Metal-dependent hydrolases"/>
    <property type="match status" value="1"/>
</dbReference>
<dbReference type="Pfam" id="PF00962">
    <property type="entry name" value="A_deaminase"/>
    <property type="match status" value="1"/>
</dbReference>
<comment type="cofactor">
    <cofactor evidence="1">
        <name>Zn(2+)</name>
        <dbReference type="ChEBI" id="CHEBI:29105"/>
    </cofactor>
</comment>
<keyword evidence="12" id="KW-1185">Reference proteome</keyword>
<feature type="domain" description="Adenosine deaminase" evidence="10">
    <location>
        <begin position="326"/>
        <end position="533"/>
    </location>
</feature>
<keyword evidence="6" id="KW-0479">Metal-binding</keyword>
<dbReference type="InterPro" id="IPR001365">
    <property type="entry name" value="A_deaminase_dom"/>
</dbReference>
<dbReference type="AlphaFoldDB" id="A0AAD7TSD9"/>
<dbReference type="PANTHER" id="PTHR11409">
    <property type="entry name" value="ADENOSINE DEAMINASE"/>
    <property type="match status" value="1"/>
</dbReference>
<dbReference type="FunFam" id="3.20.20.140:FF:000017">
    <property type="entry name" value="Adenosine deaminase 2"/>
    <property type="match status" value="1"/>
</dbReference>
<evidence type="ECO:0000313" key="12">
    <source>
        <dbReference type="Proteomes" id="UP001215151"/>
    </source>
</evidence>
<protein>
    <recommendedName>
        <fullName evidence="4">adenosine deaminase</fullName>
        <ecNumber evidence="4">3.5.4.4</ecNumber>
    </recommendedName>
</protein>
<dbReference type="GO" id="GO:0046872">
    <property type="term" value="F:metal ion binding"/>
    <property type="evidence" value="ECO:0007669"/>
    <property type="project" value="UniProtKB-KW"/>
</dbReference>
<organism evidence="11 12">
    <name type="scientific">Trametes cubensis</name>
    <dbReference type="NCBI Taxonomy" id="1111947"/>
    <lineage>
        <taxon>Eukaryota</taxon>
        <taxon>Fungi</taxon>
        <taxon>Dikarya</taxon>
        <taxon>Basidiomycota</taxon>
        <taxon>Agaricomycotina</taxon>
        <taxon>Agaricomycetes</taxon>
        <taxon>Polyporales</taxon>
        <taxon>Polyporaceae</taxon>
        <taxon>Trametes</taxon>
    </lineage>
</organism>
<gene>
    <name evidence="11" type="ORF">ONZ51_g6442</name>
</gene>
<evidence type="ECO:0000256" key="5">
    <source>
        <dbReference type="ARBA" id="ARBA00022525"/>
    </source>
</evidence>
<dbReference type="InterPro" id="IPR006330">
    <property type="entry name" value="Ado/ade_deaminase"/>
</dbReference>
<name>A0AAD7TSD9_9APHY</name>
<evidence type="ECO:0000256" key="6">
    <source>
        <dbReference type="ARBA" id="ARBA00022723"/>
    </source>
</evidence>
<keyword evidence="8" id="KW-0378">Hydrolase</keyword>
<dbReference type="Proteomes" id="UP001215151">
    <property type="component" value="Unassembled WGS sequence"/>
</dbReference>
<dbReference type="SUPFAM" id="SSF51556">
    <property type="entry name" value="Metallo-dependent hydrolases"/>
    <property type="match status" value="1"/>
</dbReference>
<comment type="caution">
    <text evidence="11">The sequence shown here is derived from an EMBL/GenBank/DDBJ whole genome shotgun (WGS) entry which is preliminary data.</text>
</comment>
<evidence type="ECO:0000256" key="2">
    <source>
        <dbReference type="ARBA" id="ARBA00004613"/>
    </source>
</evidence>
<comment type="catalytic activity">
    <reaction evidence="9">
        <text>adenosine + H2O + H(+) = inosine + NH4(+)</text>
        <dbReference type="Rhea" id="RHEA:24408"/>
        <dbReference type="ChEBI" id="CHEBI:15377"/>
        <dbReference type="ChEBI" id="CHEBI:15378"/>
        <dbReference type="ChEBI" id="CHEBI:16335"/>
        <dbReference type="ChEBI" id="CHEBI:17596"/>
        <dbReference type="ChEBI" id="CHEBI:28938"/>
        <dbReference type="EC" id="3.5.4.4"/>
    </reaction>
</comment>
<dbReference type="EMBL" id="JAPEVG010000154">
    <property type="protein sequence ID" value="KAJ8480786.1"/>
    <property type="molecule type" value="Genomic_DNA"/>
</dbReference>
<dbReference type="InterPro" id="IPR032466">
    <property type="entry name" value="Metal_Hydrolase"/>
</dbReference>
<dbReference type="GO" id="GO:0005576">
    <property type="term" value="C:extracellular region"/>
    <property type="evidence" value="ECO:0007669"/>
    <property type="project" value="UniProtKB-SubCell"/>
</dbReference>
<proteinExistence type="inferred from homology"/>
<evidence type="ECO:0000313" key="11">
    <source>
        <dbReference type="EMBL" id="KAJ8480786.1"/>
    </source>
</evidence>
<keyword evidence="7" id="KW-0732">Signal</keyword>
<dbReference type="GO" id="GO:0006154">
    <property type="term" value="P:adenosine catabolic process"/>
    <property type="evidence" value="ECO:0007669"/>
    <property type="project" value="TreeGrafter"/>
</dbReference>
<dbReference type="GO" id="GO:0004000">
    <property type="term" value="F:adenosine deaminase activity"/>
    <property type="evidence" value="ECO:0007669"/>
    <property type="project" value="TreeGrafter"/>
</dbReference>
<dbReference type="EC" id="3.5.4.4" evidence="4"/>
<evidence type="ECO:0000259" key="10">
    <source>
        <dbReference type="Pfam" id="PF00962"/>
    </source>
</evidence>
<evidence type="ECO:0000256" key="8">
    <source>
        <dbReference type="ARBA" id="ARBA00022801"/>
    </source>
</evidence>
<dbReference type="GO" id="GO:0046103">
    <property type="term" value="P:inosine biosynthetic process"/>
    <property type="evidence" value="ECO:0007669"/>
    <property type="project" value="TreeGrafter"/>
</dbReference>
<sequence length="558" mass="63243">MAPTSSADYLTQRSQLIAQDRSLRADNAIAKDLSEDERKADEILRRIRTREAQSVWSAENSTKHRHGSQQLFPGMEFLTARETIVETKLFDILSKMPKGGLLHAHLGAMVRADVLLELALSQPAMHVRVPEVISKATIDSVLPQFRGLPQSQWTTNESITDPAYVPNSWVPMKNARDNFSAVLGGPEGFDRWITSAMTINPAEAYGTHNSTIEIWKKFSSTFGVSEGLIFFEPVLREYIRAYFLSSIDDGISYLETRMLFHAKTILDAKGEETMDHKGFLELYDSVVEDVKAKMKEEGREDEFVGSKVKLSTHFKSFIQCSLRATQIIYTVLRILTPEDLEWYLEDCIEMKKKFPHLIAGFDFVGHEDTLRPLIDYAEPLLRFVARQKELGISIPFMFHAGETLGDGTMADMNLYDAILLGTKRIGHGFSLIKHPKLLEICREREICVEVCPISNEILRLTGSMPMHPLPAIMNQGVRVALCSDDPAIFGNMGLSFDFYQVFVASEVNGLATLRTLVWDSIKYSSLEGQQEEEAFAKLERRWPVFIRYILDTYGKFEA</sequence>
<comment type="similarity">
    <text evidence="3">Belongs to the metallo-dependent hydrolases superfamily. Adenosine and AMP deaminases family. ADGF subfamily.</text>
</comment>
<evidence type="ECO:0000256" key="1">
    <source>
        <dbReference type="ARBA" id="ARBA00001947"/>
    </source>
</evidence>